<evidence type="ECO:0000313" key="17">
    <source>
        <dbReference type="Proteomes" id="UP000241374"/>
    </source>
</evidence>
<keyword evidence="7" id="KW-1090">Inhibition of host innate immune response by virus</keyword>
<keyword evidence="5 10" id="KW-0941">Suppressor of RNA silencing</keyword>
<dbReference type="Pfam" id="PF01524">
    <property type="entry name" value="Gemini_V2"/>
    <property type="match status" value="1"/>
</dbReference>
<evidence type="ECO:0000256" key="1">
    <source>
        <dbReference type="ARBA" id="ARBA00003603"/>
    </source>
</evidence>
<evidence type="ECO:0000313" key="14">
    <source>
        <dbReference type="EMBL" id="ANW06460.1"/>
    </source>
</evidence>
<accession>A0A1B1UUE2</accession>
<evidence type="ECO:0000256" key="9">
    <source>
        <dbReference type="ARBA" id="ARBA00023280"/>
    </source>
</evidence>
<dbReference type="EMBL" id="KU569581">
    <property type="protein sequence ID" value="ANW06460.1"/>
    <property type="molecule type" value="Genomic_DNA"/>
</dbReference>
<keyword evidence="6 10" id="KW-0945">Host-virus interaction</keyword>
<evidence type="ECO:0000256" key="3">
    <source>
        <dbReference type="ARBA" id="ARBA00009397"/>
    </source>
</evidence>
<evidence type="ECO:0000313" key="13">
    <source>
        <dbReference type="EMBL" id="ANW06454.1"/>
    </source>
</evidence>
<dbReference type="OrthoDB" id="14447at10239"/>
<dbReference type="GO" id="GO:0060967">
    <property type="term" value="P:negative regulation of gene silencing by regulatory ncRNA"/>
    <property type="evidence" value="ECO:0007669"/>
    <property type="project" value="InterPro"/>
</dbReference>
<dbReference type="EMBL" id="KU569579">
    <property type="protein sequence ID" value="ANW06448.1"/>
    <property type="molecule type" value="Genomic_DNA"/>
</dbReference>
<gene>
    <name evidence="12" type="primary">V2</name>
</gene>
<organism evidence="12">
    <name type="scientific">Velvet bean golden mosaic virus</name>
    <dbReference type="NCBI Taxonomy" id="1881630"/>
    <lineage>
        <taxon>Viruses</taxon>
        <taxon>Monodnaviria</taxon>
        <taxon>Shotokuvirae</taxon>
        <taxon>Cressdnaviricota</taxon>
        <taxon>Repensiviricetes</taxon>
        <taxon>Geplafuvirales</taxon>
        <taxon>Geminiviridae</taxon>
        <taxon>Begomovirus</taxon>
        <taxon>Begomovirus mucunaflavi</taxon>
    </lineage>
</organism>
<keyword evidence="17" id="KW-1185">Reference proteome</keyword>
<sequence length="118" mass="13721">MELWDPLLNDFPKSRHGFLCMIGTKYLQVCQQQYPNNSLGFEYLRKLIQILRQKNHAKAELRYRLLNTTISNTSKIELRHPNGITCTCIQCPRHNKEKEVDLSSDVEEATFLPIVSVS</sequence>
<proteinExistence type="inferred from homology"/>
<evidence type="ECO:0000256" key="10">
    <source>
        <dbReference type="RuleBase" id="RU364051"/>
    </source>
</evidence>
<evidence type="ECO:0000313" key="15">
    <source>
        <dbReference type="EMBL" id="ANW06466.1"/>
    </source>
</evidence>
<comment type="similarity">
    <text evidence="3 10">Belongs to the geminiviridae protein AV2/V2 family.</text>
</comment>
<evidence type="ECO:0000256" key="4">
    <source>
        <dbReference type="ARBA" id="ARBA00011105"/>
    </source>
</evidence>
<dbReference type="InterPro" id="IPR002511">
    <property type="entry name" value="Gemini_V2"/>
</dbReference>
<evidence type="ECO:0000313" key="16">
    <source>
        <dbReference type="EMBL" id="ANW06472.1"/>
    </source>
</evidence>
<reference evidence="12 17" key="1">
    <citation type="submission" date="2016-01" db="EMBL/GenBank/DDBJ databases">
        <title>Molecular characterization of a distinct begomovirus associated with golden mosaic symptom of velvet bean (Mucuna pruriens).</title>
        <authorList>
            <person name="Kang Y.T."/>
            <person name="Tsai W.S."/>
        </authorList>
    </citation>
    <scope>NUCLEOTIDE SEQUENCE</scope>
    <source>
        <strain evidence="11">Bgv1-6</strain>
        <strain evidence="12">Bgv2-3</strain>
        <strain evidence="13">Bgv3-3</strain>
        <strain evidence="14">Bgv3-6</strain>
        <strain evidence="15">Bgv5-9</strain>
        <strain evidence="16">Bgv6-5</strain>
    </source>
</reference>
<protein>
    <recommendedName>
        <fullName evidence="10">Protein V2</fullName>
    </recommendedName>
</protein>
<dbReference type="Proteomes" id="UP000241374">
    <property type="component" value="Segment DNA A"/>
</dbReference>
<keyword evidence="9" id="KW-0899">Viral immunoevasion</keyword>
<dbReference type="EMBL" id="KU569580">
    <property type="protein sequence ID" value="ANW06454.1"/>
    <property type="molecule type" value="Genomic_DNA"/>
</dbReference>
<dbReference type="EMBL" id="KU569582">
    <property type="protein sequence ID" value="ANW06466.1"/>
    <property type="molecule type" value="Genomic_DNA"/>
</dbReference>
<dbReference type="GO" id="GO:0052170">
    <property type="term" value="P:symbiont-mediated suppression of host innate immune response"/>
    <property type="evidence" value="ECO:0007669"/>
    <property type="project" value="UniProtKB-KW"/>
</dbReference>
<comment type="subunit">
    <text evidence="4 10">Interacts with host SGS3.</text>
</comment>
<name>A0A1B1UUE2_9GEMI</name>
<dbReference type="EMBL" id="KU569578">
    <property type="protein sequence ID" value="ANW06442.1"/>
    <property type="molecule type" value="Genomic_DNA"/>
</dbReference>
<evidence type="ECO:0000256" key="8">
    <source>
        <dbReference type="ARBA" id="ARBA00023200"/>
    </source>
</evidence>
<keyword evidence="8 10" id="KW-1035">Host cytoplasm</keyword>
<dbReference type="GO" id="GO:0044220">
    <property type="term" value="C:host cell perinuclear region of cytoplasm"/>
    <property type="evidence" value="ECO:0007669"/>
    <property type="project" value="UniProtKB-SubCell"/>
</dbReference>
<evidence type="ECO:0000256" key="6">
    <source>
        <dbReference type="ARBA" id="ARBA00022581"/>
    </source>
</evidence>
<comment type="subcellular location">
    <subcellularLocation>
        <location evidence="2 10">Host cytoplasm</location>
        <location evidence="2 10">Host perinuclear region</location>
    </subcellularLocation>
</comment>
<evidence type="ECO:0000256" key="7">
    <source>
        <dbReference type="ARBA" id="ARBA00022632"/>
    </source>
</evidence>
<evidence type="ECO:0000256" key="5">
    <source>
        <dbReference type="ARBA" id="ARBA00022463"/>
    </source>
</evidence>
<dbReference type="EMBL" id="KU569583">
    <property type="protein sequence ID" value="ANW06472.1"/>
    <property type="molecule type" value="Genomic_DNA"/>
</dbReference>
<comment type="function">
    <text evidence="1 10">Through its interaction with host SGS3, acts as a suppressor of RNA-mediated gene silencing, also known as post-transcriptional gene silencing (PTGS), a mechanism of plant viral defense that limits the accumulation of viral RNAs.</text>
</comment>
<evidence type="ECO:0000313" key="12">
    <source>
        <dbReference type="EMBL" id="ANW06448.1"/>
    </source>
</evidence>
<evidence type="ECO:0000256" key="2">
    <source>
        <dbReference type="ARBA" id="ARBA00004407"/>
    </source>
</evidence>
<evidence type="ECO:0000313" key="11">
    <source>
        <dbReference type="EMBL" id="ANW06442.1"/>
    </source>
</evidence>